<dbReference type="KEGG" id="moj:D7D94_08470"/>
<keyword evidence="5 9" id="KW-0064">Aspartyl protease</keyword>
<dbReference type="Pfam" id="PF01252">
    <property type="entry name" value="Peptidase_A8"/>
    <property type="match status" value="1"/>
</dbReference>
<comment type="subcellular location">
    <subcellularLocation>
        <location evidence="9">Cell membrane</location>
        <topology evidence="9">Multi-pass membrane protein</topology>
    </subcellularLocation>
</comment>
<evidence type="ECO:0000256" key="2">
    <source>
        <dbReference type="ARBA" id="ARBA00022475"/>
    </source>
</evidence>
<dbReference type="OrthoDB" id="4308908at2"/>
<comment type="catalytic activity">
    <reaction evidence="9">
        <text>Release of signal peptides from bacterial membrane prolipoproteins. Hydrolyzes -Xaa-Yaa-Zaa-|-(S,diacylglyceryl)Cys-, in which Xaa is hydrophobic (preferably Leu), and Yaa (Ala or Ser) and Zaa (Gly or Ala) have small, neutral side chains.</text>
        <dbReference type="EC" id="3.4.23.36"/>
    </reaction>
</comment>
<comment type="caution">
    <text evidence="9">Lacks conserved residue(s) required for the propagation of feature annotation.</text>
</comment>
<accession>A0A6I6E172</accession>
<reference evidence="12 13" key="1">
    <citation type="submission" date="2018-09" db="EMBL/GenBank/DDBJ databases">
        <title>Whole genome sequencing of Microbacterium oryzae strain MB-10T.</title>
        <authorList>
            <person name="Das S.K."/>
        </authorList>
    </citation>
    <scope>NUCLEOTIDE SEQUENCE [LARGE SCALE GENOMIC DNA]</scope>
    <source>
        <strain evidence="12 13">MB-10</strain>
    </source>
</reference>
<evidence type="ECO:0000256" key="4">
    <source>
        <dbReference type="ARBA" id="ARBA00022692"/>
    </source>
</evidence>
<keyword evidence="4 9" id="KW-0812">Transmembrane</keyword>
<protein>
    <recommendedName>
        <fullName evidence="9">Lipoprotein signal peptidase</fullName>
        <ecNumber evidence="9">3.4.23.36</ecNumber>
    </recommendedName>
    <alternativeName>
        <fullName evidence="9">Prolipoprotein signal peptidase</fullName>
    </alternativeName>
    <alternativeName>
        <fullName evidence="9">Signal peptidase II</fullName>
        <shortName evidence="9">SPase II</shortName>
    </alternativeName>
</protein>
<keyword evidence="3 9" id="KW-0645">Protease</keyword>
<proteinExistence type="inferred from homology"/>
<dbReference type="UniPathway" id="UPA00665"/>
<keyword evidence="6 9" id="KW-0378">Hydrolase</keyword>
<evidence type="ECO:0000256" key="7">
    <source>
        <dbReference type="ARBA" id="ARBA00022989"/>
    </source>
</evidence>
<gene>
    <name evidence="9" type="primary">lspA</name>
    <name evidence="12" type="ORF">D7D94_08470</name>
</gene>
<feature type="active site" evidence="9">
    <location>
        <position position="124"/>
    </location>
</feature>
<dbReference type="InterPro" id="IPR001872">
    <property type="entry name" value="Peptidase_A8"/>
</dbReference>
<dbReference type="GO" id="GO:0004190">
    <property type="term" value="F:aspartic-type endopeptidase activity"/>
    <property type="evidence" value="ECO:0007669"/>
    <property type="project" value="UniProtKB-UniRule"/>
</dbReference>
<dbReference type="EMBL" id="CP032550">
    <property type="protein sequence ID" value="QGU27699.1"/>
    <property type="molecule type" value="Genomic_DNA"/>
</dbReference>
<evidence type="ECO:0000313" key="12">
    <source>
        <dbReference type="EMBL" id="QGU27699.1"/>
    </source>
</evidence>
<evidence type="ECO:0000256" key="1">
    <source>
        <dbReference type="ARBA" id="ARBA00006139"/>
    </source>
</evidence>
<dbReference type="AlphaFoldDB" id="A0A6I6E172"/>
<evidence type="ECO:0000256" key="11">
    <source>
        <dbReference type="SAM" id="MobiDB-lite"/>
    </source>
</evidence>
<comment type="pathway">
    <text evidence="9">Protein modification; lipoprotein biosynthesis (signal peptide cleavage).</text>
</comment>
<feature type="compositionally biased region" description="Low complexity" evidence="11">
    <location>
        <begin position="165"/>
        <end position="175"/>
    </location>
</feature>
<keyword evidence="7 9" id="KW-1133">Transmembrane helix</keyword>
<evidence type="ECO:0000256" key="5">
    <source>
        <dbReference type="ARBA" id="ARBA00022750"/>
    </source>
</evidence>
<keyword evidence="2 9" id="KW-1003">Cell membrane</keyword>
<name>A0A6I6E172_9MICO</name>
<keyword evidence="13" id="KW-1185">Reference proteome</keyword>
<dbReference type="PANTHER" id="PTHR33695">
    <property type="entry name" value="LIPOPROTEIN SIGNAL PEPTIDASE"/>
    <property type="match status" value="1"/>
</dbReference>
<feature type="transmembrane region" description="Helical" evidence="9">
    <location>
        <begin position="67"/>
        <end position="87"/>
    </location>
</feature>
<dbReference type="GO" id="GO:0006508">
    <property type="term" value="P:proteolysis"/>
    <property type="evidence" value="ECO:0007669"/>
    <property type="project" value="UniProtKB-KW"/>
</dbReference>
<evidence type="ECO:0000313" key="13">
    <source>
        <dbReference type="Proteomes" id="UP000422989"/>
    </source>
</evidence>
<dbReference type="PROSITE" id="PS00855">
    <property type="entry name" value="SPASE_II"/>
    <property type="match status" value="1"/>
</dbReference>
<evidence type="ECO:0000256" key="3">
    <source>
        <dbReference type="ARBA" id="ARBA00022670"/>
    </source>
</evidence>
<dbReference type="PANTHER" id="PTHR33695:SF1">
    <property type="entry name" value="LIPOPROTEIN SIGNAL PEPTIDASE"/>
    <property type="match status" value="1"/>
</dbReference>
<keyword evidence="8 9" id="KW-0472">Membrane</keyword>
<comment type="similarity">
    <text evidence="1 9 10">Belongs to the peptidase A8 family.</text>
</comment>
<feature type="transmembrane region" description="Helical" evidence="9">
    <location>
        <begin position="94"/>
        <end position="113"/>
    </location>
</feature>
<feature type="region of interest" description="Disordered" evidence="11">
    <location>
        <begin position="161"/>
        <end position="181"/>
    </location>
</feature>
<dbReference type="GO" id="GO:0005886">
    <property type="term" value="C:plasma membrane"/>
    <property type="evidence" value="ECO:0007669"/>
    <property type="project" value="UniProtKB-SubCell"/>
</dbReference>
<evidence type="ECO:0000256" key="8">
    <source>
        <dbReference type="ARBA" id="ARBA00023136"/>
    </source>
</evidence>
<evidence type="ECO:0000256" key="6">
    <source>
        <dbReference type="ARBA" id="ARBA00022801"/>
    </source>
</evidence>
<dbReference type="HAMAP" id="MF_00161">
    <property type="entry name" value="LspA"/>
    <property type="match status" value="1"/>
</dbReference>
<comment type="function">
    <text evidence="9">This protein specifically catalyzes the removal of signal peptides from prolipoproteins.</text>
</comment>
<sequence length="181" mass="18956">MRRERALRLAMACAVAAAVLMIDQVTKALAVAQLTGAERIPLLGDLLGLQLAYNPGAVLSLGASQTWLITLIGVGFTVVVCAALLRARTTGRALGLAFILGGAFGNLVDRLFAPPSFGRGHVIDFLAYCDLFIGNLADVALGIGGAVLVLDLLRKSSRTRRAAPARRPGLPIRPATRNGES</sequence>
<dbReference type="RefSeq" id="WP_156242200.1">
    <property type="nucleotide sequence ID" value="NZ_BAAAZL010000004.1"/>
</dbReference>
<evidence type="ECO:0000256" key="9">
    <source>
        <dbReference type="HAMAP-Rule" id="MF_00161"/>
    </source>
</evidence>
<organism evidence="12 13">
    <name type="scientific">Microbacterium oryzae</name>
    <dbReference type="NCBI Taxonomy" id="743009"/>
    <lineage>
        <taxon>Bacteria</taxon>
        <taxon>Bacillati</taxon>
        <taxon>Actinomycetota</taxon>
        <taxon>Actinomycetes</taxon>
        <taxon>Micrococcales</taxon>
        <taxon>Microbacteriaceae</taxon>
        <taxon>Microbacterium</taxon>
    </lineage>
</organism>
<dbReference type="PRINTS" id="PR00781">
    <property type="entry name" value="LIPOSIGPTASE"/>
</dbReference>
<feature type="transmembrane region" description="Helical" evidence="9">
    <location>
        <begin position="125"/>
        <end position="153"/>
    </location>
</feature>
<dbReference type="Proteomes" id="UP000422989">
    <property type="component" value="Chromosome"/>
</dbReference>
<evidence type="ECO:0000256" key="10">
    <source>
        <dbReference type="RuleBase" id="RU004181"/>
    </source>
</evidence>
<dbReference type="EC" id="3.4.23.36" evidence="9"/>
<feature type="active site" evidence="9">
    <location>
        <position position="138"/>
    </location>
</feature>